<organism evidence="1 2">
    <name type="scientific">Ciceribacter ferrooxidans</name>
    <dbReference type="NCBI Taxonomy" id="2509717"/>
    <lineage>
        <taxon>Bacteria</taxon>
        <taxon>Pseudomonadati</taxon>
        <taxon>Pseudomonadota</taxon>
        <taxon>Alphaproteobacteria</taxon>
        <taxon>Hyphomicrobiales</taxon>
        <taxon>Rhizobiaceae</taxon>
        <taxon>Ciceribacter</taxon>
    </lineage>
</organism>
<accession>A0A4Q2TF06</accession>
<reference evidence="1 2" key="1">
    <citation type="submission" date="2019-01" db="EMBL/GenBank/DDBJ databases">
        <authorList>
            <person name="Deng T."/>
        </authorList>
    </citation>
    <scope>NUCLEOTIDE SEQUENCE [LARGE SCALE GENOMIC DNA]</scope>
    <source>
        <strain evidence="1 2">F8825</strain>
    </source>
</reference>
<dbReference type="RefSeq" id="WP_129331365.1">
    <property type="nucleotide sequence ID" value="NZ_SDVB01000170.1"/>
</dbReference>
<evidence type="ECO:0000313" key="1">
    <source>
        <dbReference type="EMBL" id="RYC17789.1"/>
    </source>
</evidence>
<evidence type="ECO:0000313" key="2">
    <source>
        <dbReference type="Proteomes" id="UP000291088"/>
    </source>
</evidence>
<sequence length="84" mass="9592">MPNIQLNKRDEKFVEKQISSGLYDSAEEVVTAGLRLLRERDEADLRMLIQEGVDDVEAGRVHTYESAEEFLADLQRAENDAQKP</sequence>
<dbReference type="Gene3D" id="6.10.10.120">
    <property type="entry name" value="Antitoxin ParD1-like"/>
    <property type="match status" value="1"/>
</dbReference>
<dbReference type="InterPro" id="IPR038296">
    <property type="entry name" value="ParD_sf"/>
</dbReference>
<protein>
    <submittedName>
        <fullName evidence="1">Type II toxin-antitoxin system ParD family antitoxin</fullName>
    </submittedName>
</protein>
<proteinExistence type="predicted"/>
<keyword evidence="2" id="KW-1185">Reference proteome</keyword>
<dbReference type="Pfam" id="PF03693">
    <property type="entry name" value="ParD_antitoxin"/>
    <property type="match status" value="1"/>
</dbReference>
<dbReference type="OrthoDB" id="8370959at2"/>
<dbReference type="EMBL" id="SDVB01000170">
    <property type="protein sequence ID" value="RYC17789.1"/>
    <property type="molecule type" value="Genomic_DNA"/>
</dbReference>
<dbReference type="InterPro" id="IPR022789">
    <property type="entry name" value="ParD"/>
</dbReference>
<gene>
    <name evidence="1" type="ORF">EUU22_07395</name>
</gene>
<name>A0A4Q2TF06_9HYPH</name>
<dbReference type="PANTHER" id="PTHR36582:SF2">
    <property type="entry name" value="ANTITOXIN PARD"/>
    <property type="match status" value="1"/>
</dbReference>
<dbReference type="Proteomes" id="UP000291088">
    <property type="component" value="Unassembled WGS sequence"/>
</dbReference>
<dbReference type="NCBIfam" id="TIGR02606">
    <property type="entry name" value="antidote_CC2985"/>
    <property type="match status" value="1"/>
</dbReference>
<dbReference type="PANTHER" id="PTHR36582">
    <property type="entry name" value="ANTITOXIN PARD"/>
    <property type="match status" value="1"/>
</dbReference>
<dbReference type="AlphaFoldDB" id="A0A4Q2TF06"/>
<comment type="caution">
    <text evidence="1">The sequence shown here is derived from an EMBL/GenBank/DDBJ whole genome shotgun (WGS) entry which is preliminary data.</text>
</comment>